<feature type="domain" description="Roadblock/LAMTOR2" evidence="1">
    <location>
        <begin position="23"/>
        <end position="128"/>
    </location>
</feature>
<dbReference type="Gene3D" id="3.30.450.30">
    <property type="entry name" value="Dynein light chain 2a, cytoplasmic"/>
    <property type="match status" value="1"/>
</dbReference>
<name>A0ABQ3RA65_STRRR</name>
<accession>A0ABQ3RA65</accession>
<evidence type="ECO:0000313" key="2">
    <source>
        <dbReference type="EMBL" id="GHI52744.1"/>
    </source>
</evidence>
<dbReference type="SMART" id="SM00960">
    <property type="entry name" value="Robl_LC7"/>
    <property type="match status" value="1"/>
</dbReference>
<dbReference type="EMBL" id="BNEA01000010">
    <property type="protein sequence ID" value="GHI52744.1"/>
    <property type="molecule type" value="Genomic_DNA"/>
</dbReference>
<evidence type="ECO:0000313" key="3">
    <source>
        <dbReference type="Proteomes" id="UP000646738"/>
    </source>
</evidence>
<dbReference type="SUPFAM" id="SSF103196">
    <property type="entry name" value="Roadblock/LC7 domain"/>
    <property type="match status" value="1"/>
</dbReference>
<dbReference type="RefSeq" id="WP_189998238.1">
    <property type="nucleotide sequence ID" value="NZ_BNCB01000020.1"/>
</dbReference>
<protein>
    <recommendedName>
        <fullName evidence="1">Roadblock/LAMTOR2 domain-containing protein</fullName>
    </recommendedName>
</protein>
<comment type="caution">
    <text evidence="2">The sequence shown here is derived from an EMBL/GenBank/DDBJ whole genome shotgun (WGS) entry which is preliminary data.</text>
</comment>
<dbReference type="PANTHER" id="PTHR36222:SF1">
    <property type="entry name" value="SERINE PROTEASE INHIBITOR RV3364C"/>
    <property type="match status" value="1"/>
</dbReference>
<gene>
    <name evidence="2" type="ORF">Srubr_25900</name>
</gene>
<dbReference type="PANTHER" id="PTHR36222">
    <property type="entry name" value="SERINE PROTEASE INHIBITOR RV3364C"/>
    <property type="match status" value="1"/>
</dbReference>
<reference evidence="3" key="1">
    <citation type="submission" date="2023-07" db="EMBL/GenBank/DDBJ databases">
        <title>Whole genome shotgun sequence of Streptomyces achromogenes subsp. rubradiris NBRC 14000.</title>
        <authorList>
            <person name="Komaki H."/>
            <person name="Tamura T."/>
        </authorList>
    </citation>
    <scope>NUCLEOTIDE SEQUENCE [LARGE SCALE GENOMIC DNA]</scope>
    <source>
        <strain evidence="3">NBRC 14000</strain>
    </source>
</reference>
<keyword evidence="3" id="KW-1185">Reference proteome</keyword>
<dbReference type="InterPro" id="IPR004942">
    <property type="entry name" value="Roadblock/LAMTOR2_dom"/>
</dbReference>
<organism evidence="2 3">
    <name type="scientific">Streptomyces rubradiris</name>
    <name type="common">Streptomyces achromogenes subsp. rubradiris</name>
    <dbReference type="NCBI Taxonomy" id="285531"/>
    <lineage>
        <taxon>Bacteria</taxon>
        <taxon>Bacillati</taxon>
        <taxon>Actinomycetota</taxon>
        <taxon>Actinomycetes</taxon>
        <taxon>Kitasatosporales</taxon>
        <taxon>Streptomycetaceae</taxon>
        <taxon>Streptomyces</taxon>
    </lineage>
</organism>
<evidence type="ECO:0000259" key="1">
    <source>
        <dbReference type="SMART" id="SM00960"/>
    </source>
</evidence>
<dbReference type="Proteomes" id="UP000646738">
    <property type="component" value="Unassembled WGS sequence"/>
</dbReference>
<dbReference type="InterPro" id="IPR053141">
    <property type="entry name" value="Mycobact_SerProt_Inhib_Rv3364c"/>
</dbReference>
<proteinExistence type="predicted"/>
<sequence>MSITPDAGNTGRGAVESVPEKMAWLLEQFAEDVPGVTHAVLLSRDGLRLLDSGVDKDWADQLAAAVCGMASIADNVKGPSDDKRPARQILIERDDCLILVQNAGGSRAFDNHPSAVHGVVDTVLAVVTTPDANNVGPVAFEMSRLIAKFGDFMEVPVRTAASDVAP</sequence>
<dbReference type="Pfam" id="PF03259">
    <property type="entry name" value="Robl_LC7"/>
    <property type="match status" value="1"/>
</dbReference>